<dbReference type="PANTHER" id="PTHR30290:SF10">
    <property type="entry name" value="PERIPLASMIC OLIGOPEPTIDE-BINDING PROTEIN-RELATED"/>
    <property type="match status" value="1"/>
</dbReference>
<gene>
    <name evidence="7" type="ORF">L6773_08070</name>
</gene>
<organism evidence="7 8">
    <name type="scientific">Rhodohalobacter sulfatireducens</name>
    <dbReference type="NCBI Taxonomy" id="2911366"/>
    <lineage>
        <taxon>Bacteria</taxon>
        <taxon>Pseudomonadati</taxon>
        <taxon>Balneolota</taxon>
        <taxon>Balneolia</taxon>
        <taxon>Balneolales</taxon>
        <taxon>Balneolaceae</taxon>
        <taxon>Rhodohalobacter</taxon>
    </lineage>
</organism>
<proteinExistence type="inferred from homology"/>
<feature type="domain" description="Solute-binding protein family 5" evidence="6">
    <location>
        <begin position="95"/>
        <end position="329"/>
    </location>
</feature>
<reference evidence="7" key="1">
    <citation type="submission" date="2022-01" db="EMBL/GenBank/DDBJ databases">
        <authorList>
            <person name="Wang Y."/>
        </authorList>
    </citation>
    <scope>NUCLEOTIDE SEQUENCE</scope>
    <source>
        <strain evidence="7">WB101</strain>
    </source>
</reference>
<dbReference type="Pfam" id="PF00496">
    <property type="entry name" value="SBP_bac_5"/>
    <property type="match status" value="1"/>
</dbReference>
<keyword evidence="4 5" id="KW-0732">Signal</keyword>
<dbReference type="EMBL" id="JAKLWS010000007">
    <property type="protein sequence ID" value="MCG2588515.1"/>
    <property type="molecule type" value="Genomic_DNA"/>
</dbReference>
<keyword evidence="8" id="KW-1185">Reference proteome</keyword>
<dbReference type="PROSITE" id="PS51257">
    <property type="entry name" value="PROKAR_LIPOPROTEIN"/>
    <property type="match status" value="1"/>
</dbReference>
<dbReference type="CDD" id="cd00995">
    <property type="entry name" value="PBP2_NikA_DppA_OppA_like"/>
    <property type="match status" value="1"/>
</dbReference>
<dbReference type="SUPFAM" id="SSF53850">
    <property type="entry name" value="Periplasmic binding protein-like II"/>
    <property type="match status" value="1"/>
</dbReference>
<evidence type="ECO:0000313" key="7">
    <source>
        <dbReference type="EMBL" id="MCG2588515.1"/>
    </source>
</evidence>
<dbReference type="InterPro" id="IPR000914">
    <property type="entry name" value="SBP_5_dom"/>
</dbReference>
<accession>A0ABS9KCF7</accession>
<dbReference type="Gene3D" id="3.40.190.10">
    <property type="entry name" value="Periplasmic binding protein-like II"/>
    <property type="match status" value="1"/>
</dbReference>
<comment type="caution">
    <text evidence="7">The sequence shown here is derived from an EMBL/GenBank/DDBJ whole genome shotgun (WGS) entry which is preliminary data.</text>
</comment>
<evidence type="ECO:0000256" key="5">
    <source>
        <dbReference type="SAM" id="SignalP"/>
    </source>
</evidence>
<reference evidence="7" key="2">
    <citation type="submission" date="2024-05" db="EMBL/GenBank/DDBJ databases">
        <title>Rhodohalobacter halophilus gen. nov., sp. nov., a moderately halophilic member of the family Balneolaceae.</title>
        <authorList>
            <person name="Xia J."/>
        </authorList>
    </citation>
    <scope>NUCLEOTIDE SEQUENCE</scope>
    <source>
        <strain evidence="7">WB101</strain>
    </source>
</reference>
<evidence type="ECO:0000256" key="4">
    <source>
        <dbReference type="ARBA" id="ARBA00022729"/>
    </source>
</evidence>
<feature type="signal peptide" evidence="5">
    <location>
        <begin position="1"/>
        <end position="21"/>
    </location>
</feature>
<evidence type="ECO:0000313" key="8">
    <source>
        <dbReference type="Proteomes" id="UP001165366"/>
    </source>
</evidence>
<comment type="similarity">
    <text evidence="2">Belongs to the bacterial solute-binding protein 5 family.</text>
</comment>
<dbReference type="RefSeq" id="WP_237853357.1">
    <property type="nucleotide sequence ID" value="NZ_JAKLWS010000007.1"/>
</dbReference>
<dbReference type="Proteomes" id="UP001165366">
    <property type="component" value="Unassembled WGS sequence"/>
</dbReference>
<dbReference type="PANTHER" id="PTHR30290">
    <property type="entry name" value="PERIPLASMIC BINDING COMPONENT OF ABC TRANSPORTER"/>
    <property type="match status" value="1"/>
</dbReference>
<dbReference type="InterPro" id="IPR039424">
    <property type="entry name" value="SBP_5"/>
</dbReference>
<protein>
    <submittedName>
        <fullName evidence="7">ABC transporter substrate-binding protein</fullName>
    </submittedName>
</protein>
<evidence type="ECO:0000256" key="3">
    <source>
        <dbReference type="ARBA" id="ARBA00022448"/>
    </source>
</evidence>
<comment type="subcellular location">
    <subcellularLocation>
        <location evidence="1">Cell envelope</location>
    </subcellularLocation>
</comment>
<evidence type="ECO:0000256" key="1">
    <source>
        <dbReference type="ARBA" id="ARBA00004196"/>
    </source>
</evidence>
<keyword evidence="3" id="KW-0813">Transport</keyword>
<sequence>MKLNTLRNFAFFLILMTGIYACSSSESTVVVVEDAPATQQTTQQDSTEEEFTQLTIGLIDSVTNFDPLFAENLSTQRALTLIYDGLYTLDRQGNPIPDIASNLEVSEDSLEYVFRLNQNKFFHNSSIFNSGIGRRVNASDVKTALERTASINVPSQAAQLLMNIRGFENYYLEQRSVYDPDQRVLQSVAGIQVIDRQTLAIVLKEKDPQFLTKLASPYLLIYPQEAISGNSSILSERPVGTGPYQLNRVENNGQIVMIRRDSFNGSDLPPINRINMQMFESESNLFQEFSTSDTDWIPEIGPEISNQILNENGELQSSYQQNFNFVQNNASRIAALYLNEGAEVNQQWLISRLAYLTEEDFSTRGDISLNVDEFEITEDAEPLEQYYSSYTEDAITRKILTELHNIIFTPNSSLVLFDIRVPTRQTSIYSRNSSSLHHNLSPIDENYWMRVDTDILGIYKNRVRGIESTSVPWLLHIDQVSVQNSITSAE</sequence>
<evidence type="ECO:0000256" key="2">
    <source>
        <dbReference type="ARBA" id="ARBA00005695"/>
    </source>
</evidence>
<feature type="chain" id="PRO_5045404881" evidence="5">
    <location>
        <begin position="22"/>
        <end position="490"/>
    </location>
</feature>
<evidence type="ECO:0000259" key="6">
    <source>
        <dbReference type="Pfam" id="PF00496"/>
    </source>
</evidence>
<name>A0ABS9KCF7_9BACT</name>